<evidence type="ECO:0000259" key="2">
    <source>
        <dbReference type="Pfam" id="PF07331"/>
    </source>
</evidence>
<evidence type="ECO:0000256" key="1">
    <source>
        <dbReference type="SAM" id="Phobius"/>
    </source>
</evidence>
<organism evidence="3 4">
    <name type="scientific">Jiella sonneratiae</name>
    <dbReference type="NCBI Taxonomy" id="2816856"/>
    <lineage>
        <taxon>Bacteria</taxon>
        <taxon>Pseudomonadati</taxon>
        <taxon>Pseudomonadota</taxon>
        <taxon>Alphaproteobacteria</taxon>
        <taxon>Hyphomicrobiales</taxon>
        <taxon>Aurantimonadaceae</taxon>
        <taxon>Jiella</taxon>
    </lineage>
</organism>
<reference evidence="3 4" key="1">
    <citation type="submission" date="2021-03" db="EMBL/GenBank/DDBJ databases">
        <title>Whole genome sequence of Jiella sp. MQZ13P-4.</title>
        <authorList>
            <person name="Tuo L."/>
        </authorList>
    </citation>
    <scope>NUCLEOTIDE SEQUENCE [LARGE SCALE GENOMIC DNA]</scope>
    <source>
        <strain evidence="3 4">MQZ13P-4</strain>
    </source>
</reference>
<dbReference type="EMBL" id="JAFMPY010000033">
    <property type="protein sequence ID" value="MBO0906186.1"/>
    <property type="molecule type" value="Genomic_DNA"/>
</dbReference>
<comment type="caution">
    <text evidence="3">The sequence shown here is derived from an EMBL/GenBank/DDBJ whole genome shotgun (WGS) entry which is preliminary data.</text>
</comment>
<dbReference type="Pfam" id="PF07331">
    <property type="entry name" value="TctB"/>
    <property type="match status" value="1"/>
</dbReference>
<feature type="transmembrane region" description="Helical" evidence="1">
    <location>
        <begin position="122"/>
        <end position="146"/>
    </location>
</feature>
<feature type="domain" description="DUF1468" evidence="2">
    <location>
        <begin position="9"/>
        <end position="151"/>
    </location>
</feature>
<name>A0ABS3J938_9HYPH</name>
<keyword evidence="1" id="KW-1133">Transmembrane helix</keyword>
<dbReference type="Proteomes" id="UP000664288">
    <property type="component" value="Unassembled WGS sequence"/>
</dbReference>
<accession>A0ABS3J938</accession>
<sequence>MRKTDLIFSAVFILAFLVAASQLFALSDLNSAVVSAKLFPWLVVGLGLLMGVLETGRTLVAGDPSGVSFAEVWAQAFARRRMLLLVLFVVYLFAIQPVGFLLATGLFCFLTVVLLAPKRSPAVVAAAAALAIGSVAFIYILLVVYLQAFLP</sequence>
<keyword evidence="1" id="KW-0812">Transmembrane</keyword>
<keyword evidence="1" id="KW-0472">Membrane</keyword>
<keyword evidence="4" id="KW-1185">Reference proteome</keyword>
<feature type="transmembrane region" description="Helical" evidence="1">
    <location>
        <begin position="83"/>
        <end position="116"/>
    </location>
</feature>
<dbReference type="InterPro" id="IPR009936">
    <property type="entry name" value="DUF1468"/>
</dbReference>
<dbReference type="RefSeq" id="WP_207352819.1">
    <property type="nucleotide sequence ID" value="NZ_JAFMPY010000033.1"/>
</dbReference>
<proteinExistence type="predicted"/>
<feature type="transmembrane region" description="Helical" evidence="1">
    <location>
        <begin position="41"/>
        <end position="62"/>
    </location>
</feature>
<evidence type="ECO:0000313" key="4">
    <source>
        <dbReference type="Proteomes" id="UP000664288"/>
    </source>
</evidence>
<protein>
    <submittedName>
        <fullName evidence="3">Tripartite tricarboxylate transporter TctB family protein</fullName>
    </submittedName>
</protein>
<evidence type="ECO:0000313" key="3">
    <source>
        <dbReference type="EMBL" id="MBO0906186.1"/>
    </source>
</evidence>
<gene>
    <name evidence="3" type="ORF">J1C47_21260</name>
</gene>